<protein>
    <recommendedName>
        <fullName evidence="2">BAH domain-containing protein</fullName>
    </recommendedName>
</protein>
<sequence length="101" mass="11438">MNSTDKGNASASKPEFEVGEKVFARKNCNALKKYFAAEVVAVKATTTISKEITVCQVLSFGMCGRKMVEKYWYDLRYNDGGADTELDPKFIRRKLEEDEII</sequence>
<evidence type="ECO:0008006" key="2">
    <source>
        <dbReference type="Google" id="ProtNLM"/>
    </source>
</evidence>
<gene>
    <name evidence="1" type="ORF">PINE0816_LOCUS9616</name>
</gene>
<evidence type="ECO:0000313" key="1">
    <source>
        <dbReference type="EMBL" id="CAD8413485.1"/>
    </source>
</evidence>
<accession>A0A7S0C5Z1</accession>
<organism evidence="1">
    <name type="scientific">Proboscia inermis</name>
    <dbReference type="NCBI Taxonomy" id="420281"/>
    <lineage>
        <taxon>Eukaryota</taxon>
        <taxon>Sar</taxon>
        <taxon>Stramenopiles</taxon>
        <taxon>Ochrophyta</taxon>
        <taxon>Bacillariophyta</taxon>
        <taxon>Coscinodiscophyceae</taxon>
        <taxon>Rhizosoleniophycidae</taxon>
        <taxon>Rhizosoleniales</taxon>
        <taxon>Rhizosoleniaceae</taxon>
        <taxon>Proboscia</taxon>
    </lineage>
</organism>
<proteinExistence type="predicted"/>
<name>A0A7S0C5Z1_9STRA</name>
<dbReference type="EMBL" id="HBEL01020612">
    <property type="protein sequence ID" value="CAD8413485.1"/>
    <property type="molecule type" value="Transcribed_RNA"/>
</dbReference>
<reference evidence="1" key="1">
    <citation type="submission" date="2021-01" db="EMBL/GenBank/DDBJ databases">
        <authorList>
            <person name="Corre E."/>
            <person name="Pelletier E."/>
            <person name="Niang G."/>
            <person name="Scheremetjew M."/>
            <person name="Finn R."/>
            <person name="Kale V."/>
            <person name="Holt S."/>
            <person name="Cochrane G."/>
            <person name="Meng A."/>
            <person name="Brown T."/>
            <person name="Cohen L."/>
        </authorList>
    </citation>
    <scope>NUCLEOTIDE SEQUENCE</scope>
    <source>
        <strain evidence="1">CCAP1064/1</strain>
    </source>
</reference>
<dbReference type="Gene3D" id="2.30.30.140">
    <property type="match status" value="1"/>
</dbReference>
<dbReference type="AlphaFoldDB" id="A0A7S0C5Z1"/>